<organism evidence="5 8">
    <name type="scientific">Rotaria magnacalcarata</name>
    <dbReference type="NCBI Taxonomy" id="392030"/>
    <lineage>
        <taxon>Eukaryota</taxon>
        <taxon>Metazoa</taxon>
        <taxon>Spiralia</taxon>
        <taxon>Gnathifera</taxon>
        <taxon>Rotifera</taxon>
        <taxon>Eurotatoria</taxon>
        <taxon>Bdelloidea</taxon>
        <taxon>Philodinida</taxon>
        <taxon>Philodinidae</taxon>
        <taxon>Rotaria</taxon>
    </lineage>
</organism>
<dbReference type="EMBL" id="CAJNOV010015165">
    <property type="protein sequence ID" value="CAF1568347.1"/>
    <property type="molecule type" value="Genomic_DNA"/>
</dbReference>
<dbReference type="EMBL" id="CAJOBG010000175">
    <property type="protein sequence ID" value="CAF3771745.1"/>
    <property type="molecule type" value="Genomic_DNA"/>
</dbReference>
<dbReference type="Proteomes" id="UP000663866">
    <property type="component" value="Unassembled WGS sequence"/>
</dbReference>
<dbReference type="Proteomes" id="UP000663834">
    <property type="component" value="Unassembled WGS sequence"/>
</dbReference>
<gene>
    <name evidence="7" type="ORF">BYL167_LOCUS8844</name>
    <name evidence="1" type="ORF">CJN711_LOCUS31711</name>
    <name evidence="2" type="ORF">KQP761_LOCUS24878</name>
    <name evidence="4" type="ORF">MBJ925_LOCUS28362</name>
    <name evidence="5" type="ORF">OVN521_LOCUS2282</name>
    <name evidence="6" type="ORF">UXM345_LOCUS3707</name>
    <name evidence="3" type="ORF">WKI299_LOCUS20991</name>
</gene>
<evidence type="ECO:0000313" key="8">
    <source>
        <dbReference type="Proteomes" id="UP000663866"/>
    </source>
</evidence>
<dbReference type="AlphaFoldDB" id="A0A819A1N3"/>
<dbReference type="Proteomes" id="UP000663856">
    <property type="component" value="Unassembled WGS sequence"/>
</dbReference>
<proteinExistence type="predicted"/>
<dbReference type="OrthoDB" id="10060016at2759"/>
<dbReference type="EMBL" id="CAJNRF010008784">
    <property type="protein sequence ID" value="CAF2104564.1"/>
    <property type="molecule type" value="Genomic_DNA"/>
</dbReference>
<dbReference type="EMBL" id="CAJOBH010002474">
    <property type="protein sequence ID" value="CAF3908346.1"/>
    <property type="molecule type" value="Genomic_DNA"/>
</dbReference>
<evidence type="ECO:0000313" key="5">
    <source>
        <dbReference type="EMBL" id="CAF3771745.1"/>
    </source>
</evidence>
<name>A0A819A1N3_9BILA</name>
<evidence type="ECO:0000313" key="7">
    <source>
        <dbReference type="EMBL" id="CAF3908346.1"/>
    </source>
</evidence>
<keyword evidence="8" id="KW-1185">Reference proteome</keyword>
<protein>
    <submittedName>
        <fullName evidence="5">Uncharacterized protein</fullName>
    </submittedName>
</protein>
<dbReference type="EMBL" id="CAJOBF010000245">
    <property type="protein sequence ID" value="CAF3781411.1"/>
    <property type="molecule type" value="Genomic_DNA"/>
</dbReference>
<dbReference type="EMBL" id="CAJNRE010015200">
    <property type="protein sequence ID" value="CAF2135043.1"/>
    <property type="molecule type" value="Genomic_DNA"/>
</dbReference>
<reference evidence="5" key="1">
    <citation type="submission" date="2021-02" db="EMBL/GenBank/DDBJ databases">
        <authorList>
            <person name="Nowell W R."/>
        </authorList>
    </citation>
    <scope>NUCLEOTIDE SEQUENCE</scope>
</reference>
<dbReference type="EMBL" id="CAJNOW010013586">
    <property type="protein sequence ID" value="CAF1622599.1"/>
    <property type="molecule type" value="Genomic_DNA"/>
</dbReference>
<evidence type="ECO:0000313" key="3">
    <source>
        <dbReference type="EMBL" id="CAF2104564.1"/>
    </source>
</evidence>
<comment type="caution">
    <text evidence="5">The sequence shown here is derived from an EMBL/GenBank/DDBJ whole genome shotgun (WGS) entry which is preliminary data.</text>
</comment>
<dbReference type="Proteomes" id="UP000663824">
    <property type="component" value="Unassembled WGS sequence"/>
</dbReference>
<sequence length="213" mass="24697">MCFIDFVFFDLDESSLTSIDKNQIVALVINRTAHGKVSATKDMNPRTLTHIFTTFSNLQYLNFCAFSIWNKRLSFVNPCPGINSSTLLELHISLALFSDCLYILDGCFNNLHTLHVEIQFICPSELRNNNQEKLPIPNIRCFSLYCPEMINAYDELFVSHLQRMSNLEKFSLNLIISVKNTFVDRNELKQNIINYISGRLIRRRILSDPKKSY</sequence>
<evidence type="ECO:0000313" key="6">
    <source>
        <dbReference type="EMBL" id="CAF3781411.1"/>
    </source>
</evidence>
<dbReference type="Proteomes" id="UP000663855">
    <property type="component" value="Unassembled WGS sequence"/>
</dbReference>
<evidence type="ECO:0000313" key="2">
    <source>
        <dbReference type="EMBL" id="CAF1622599.1"/>
    </source>
</evidence>
<evidence type="ECO:0000313" key="1">
    <source>
        <dbReference type="EMBL" id="CAF1568347.1"/>
    </source>
</evidence>
<evidence type="ECO:0000313" key="4">
    <source>
        <dbReference type="EMBL" id="CAF2135043.1"/>
    </source>
</evidence>
<dbReference type="Proteomes" id="UP000663842">
    <property type="component" value="Unassembled WGS sequence"/>
</dbReference>
<accession>A0A819A1N3</accession>
<dbReference type="Proteomes" id="UP000681967">
    <property type="component" value="Unassembled WGS sequence"/>
</dbReference>